<dbReference type="AlphaFoldDB" id="A0A6J5DNZ2"/>
<evidence type="ECO:0000256" key="3">
    <source>
        <dbReference type="ARBA" id="ARBA00023125"/>
    </source>
</evidence>
<feature type="region of interest" description="Disordered" evidence="5">
    <location>
        <begin position="315"/>
        <end position="336"/>
    </location>
</feature>
<name>A0A6J5DNZ2_9BURK</name>
<dbReference type="GO" id="GO:0032993">
    <property type="term" value="C:protein-DNA complex"/>
    <property type="evidence" value="ECO:0007669"/>
    <property type="project" value="TreeGrafter"/>
</dbReference>
<dbReference type="PRINTS" id="PR00039">
    <property type="entry name" value="HTHLYSR"/>
</dbReference>
<keyword evidence="8" id="KW-1185">Reference proteome</keyword>
<dbReference type="CDD" id="cd05466">
    <property type="entry name" value="PBP2_LTTR_substrate"/>
    <property type="match status" value="1"/>
</dbReference>
<accession>A0A6J5DNZ2</accession>
<evidence type="ECO:0000313" key="8">
    <source>
        <dbReference type="Proteomes" id="UP000494363"/>
    </source>
</evidence>
<dbReference type="InterPro" id="IPR005119">
    <property type="entry name" value="LysR_subst-bd"/>
</dbReference>
<evidence type="ECO:0000313" key="7">
    <source>
        <dbReference type="EMBL" id="CAB3755969.1"/>
    </source>
</evidence>
<dbReference type="InterPro" id="IPR036390">
    <property type="entry name" value="WH_DNA-bd_sf"/>
</dbReference>
<dbReference type="PANTHER" id="PTHR30346">
    <property type="entry name" value="TRANSCRIPTIONAL DUAL REGULATOR HCAR-RELATED"/>
    <property type="match status" value="1"/>
</dbReference>
<evidence type="ECO:0000256" key="1">
    <source>
        <dbReference type="ARBA" id="ARBA00009437"/>
    </source>
</evidence>
<protein>
    <submittedName>
        <fullName evidence="7">HTH-type transcriptional activator CmpR</fullName>
    </submittedName>
</protein>
<proteinExistence type="inferred from homology"/>
<feature type="domain" description="HTH lysR-type" evidence="6">
    <location>
        <begin position="2"/>
        <end position="59"/>
    </location>
</feature>
<dbReference type="Gene3D" id="1.10.10.10">
    <property type="entry name" value="Winged helix-like DNA-binding domain superfamily/Winged helix DNA-binding domain"/>
    <property type="match status" value="1"/>
</dbReference>
<evidence type="ECO:0000256" key="2">
    <source>
        <dbReference type="ARBA" id="ARBA00023015"/>
    </source>
</evidence>
<comment type="similarity">
    <text evidence="1">Belongs to the LysR transcriptional regulatory family.</text>
</comment>
<organism evidence="7 8">
    <name type="scientific">Paraburkholderia humisilvae</name>
    <dbReference type="NCBI Taxonomy" id="627669"/>
    <lineage>
        <taxon>Bacteria</taxon>
        <taxon>Pseudomonadati</taxon>
        <taxon>Pseudomonadota</taxon>
        <taxon>Betaproteobacteria</taxon>
        <taxon>Burkholderiales</taxon>
        <taxon>Burkholderiaceae</taxon>
        <taxon>Paraburkholderia</taxon>
    </lineage>
</organism>
<sequence length="336" mass="36881">MMNLMHWRLLVAAADAGCVSKAAAQVGITQSGASQAISQLENMLGVKMLLRDRRRTTVTAIGEQVIAHARCMLVEWESIKTLVDESRGLHTGRIKLATFPSVFTSLLPSFLQSFGQMYPGINVVSLDGTDDEIEAWLADGTVDIGVVMNSDTEREVFVLGRDKWVVVAPTGHPLGRRSSKIGVSLEELADEPYVLATGGCRLNSRRLLAEAGHALSDLRISVRDWSTAFELIREGMGLSLVPESMLPVARQGLRVLNLATPMYREFGLVCSEAGQLSPAVHAFFDQLRRTPSVVRLAVHRDAPLDPSWPSQRCYSKGRPRCTPDDERACCRGHKDS</sequence>
<keyword evidence="3" id="KW-0238">DNA-binding</keyword>
<dbReference type="EMBL" id="CADIKH010000011">
    <property type="protein sequence ID" value="CAB3755969.1"/>
    <property type="molecule type" value="Genomic_DNA"/>
</dbReference>
<dbReference type="SUPFAM" id="SSF46785">
    <property type="entry name" value="Winged helix' DNA-binding domain"/>
    <property type="match status" value="1"/>
</dbReference>
<feature type="compositionally biased region" description="Basic and acidic residues" evidence="5">
    <location>
        <begin position="321"/>
        <end position="336"/>
    </location>
</feature>
<gene>
    <name evidence="7" type="primary">cmpR_2</name>
    <name evidence="7" type="ORF">LMG29542_02741</name>
</gene>
<dbReference type="GO" id="GO:0003677">
    <property type="term" value="F:DNA binding"/>
    <property type="evidence" value="ECO:0007669"/>
    <property type="project" value="UniProtKB-KW"/>
</dbReference>
<dbReference type="GO" id="GO:0003700">
    <property type="term" value="F:DNA-binding transcription factor activity"/>
    <property type="evidence" value="ECO:0007669"/>
    <property type="project" value="InterPro"/>
</dbReference>
<dbReference type="Gene3D" id="3.40.190.290">
    <property type="match status" value="1"/>
</dbReference>
<reference evidence="7 8" key="1">
    <citation type="submission" date="2020-04" db="EMBL/GenBank/DDBJ databases">
        <authorList>
            <person name="De Canck E."/>
        </authorList>
    </citation>
    <scope>NUCLEOTIDE SEQUENCE [LARGE SCALE GENOMIC DNA]</scope>
    <source>
        <strain evidence="7 8">LMG 29542</strain>
    </source>
</reference>
<dbReference type="PANTHER" id="PTHR30346:SF29">
    <property type="entry name" value="LYSR SUBSTRATE-BINDING"/>
    <property type="match status" value="1"/>
</dbReference>
<dbReference type="Proteomes" id="UP000494363">
    <property type="component" value="Unassembled WGS sequence"/>
</dbReference>
<dbReference type="InterPro" id="IPR000847">
    <property type="entry name" value="LysR_HTH_N"/>
</dbReference>
<evidence type="ECO:0000256" key="5">
    <source>
        <dbReference type="SAM" id="MobiDB-lite"/>
    </source>
</evidence>
<dbReference type="InterPro" id="IPR036388">
    <property type="entry name" value="WH-like_DNA-bd_sf"/>
</dbReference>
<keyword evidence="2" id="KW-0805">Transcription regulation</keyword>
<dbReference type="Pfam" id="PF03466">
    <property type="entry name" value="LysR_substrate"/>
    <property type="match status" value="1"/>
</dbReference>
<dbReference type="SUPFAM" id="SSF53850">
    <property type="entry name" value="Periplasmic binding protein-like II"/>
    <property type="match status" value="1"/>
</dbReference>
<evidence type="ECO:0000259" key="6">
    <source>
        <dbReference type="PROSITE" id="PS50931"/>
    </source>
</evidence>
<keyword evidence="4" id="KW-0804">Transcription</keyword>
<evidence type="ECO:0000256" key="4">
    <source>
        <dbReference type="ARBA" id="ARBA00023163"/>
    </source>
</evidence>
<dbReference type="Pfam" id="PF00126">
    <property type="entry name" value="HTH_1"/>
    <property type="match status" value="1"/>
</dbReference>
<dbReference type="PROSITE" id="PS50931">
    <property type="entry name" value="HTH_LYSR"/>
    <property type="match status" value="1"/>
</dbReference>